<evidence type="ECO:0000313" key="2">
    <source>
        <dbReference type="Proteomes" id="UP000325577"/>
    </source>
</evidence>
<dbReference type="AlphaFoldDB" id="A0A5J5BWX3"/>
<dbReference type="EMBL" id="CM018032">
    <property type="protein sequence ID" value="KAA8547368.1"/>
    <property type="molecule type" value="Genomic_DNA"/>
</dbReference>
<sequence>MFFGYRRRFHGPLTLIHGLQVPINLMEITFEDHSFSRLLRRRRIPLQDDSKMEKNRNRTRLTGWLGYLRRFQGTKVTELYEFDEHNQGGFIPVLDIGKHRWFQIVLDSDYEGLGVFDTVVTGDD</sequence>
<dbReference type="Proteomes" id="UP000325577">
    <property type="component" value="Linkage Group LG1"/>
</dbReference>
<reference evidence="1 2" key="1">
    <citation type="submission" date="2019-09" db="EMBL/GenBank/DDBJ databases">
        <title>A chromosome-level genome assembly of the Chinese tupelo Nyssa sinensis.</title>
        <authorList>
            <person name="Yang X."/>
            <person name="Kang M."/>
            <person name="Yang Y."/>
            <person name="Xiong H."/>
            <person name="Wang M."/>
            <person name="Zhang Z."/>
            <person name="Wang Z."/>
            <person name="Wu H."/>
            <person name="Ma T."/>
            <person name="Liu J."/>
            <person name="Xi Z."/>
        </authorList>
    </citation>
    <scope>NUCLEOTIDE SEQUENCE [LARGE SCALE GENOMIC DNA]</scope>
    <source>
        <strain evidence="1">J267</strain>
        <tissue evidence="1">Leaf</tissue>
    </source>
</reference>
<accession>A0A5J5BWX3</accession>
<name>A0A5J5BWX3_9ASTE</name>
<organism evidence="1 2">
    <name type="scientific">Nyssa sinensis</name>
    <dbReference type="NCBI Taxonomy" id="561372"/>
    <lineage>
        <taxon>Eukaryota</taxon>
        <taxon>Viridiplantae</taxon>
        <taxon>Streptophyta</taxon>
        <taxon>Embryophyta</taxon>
        <taxon>Tracheophyta</taxon>
        <taxon>Spermatophyta</taxon>
        <taxon>Magnoliopsida</taxon>
        <taxon>eudicotyledons</taxon>
        <taxon>Gunneridae</taxon>
        <taxon>Pentapetalae</taxon>
        <taxon>asterids</taxon>
        <taxon>Cornales</taxon>
        <taxon>Nyssaceae</taxon>
        <taxon>Nyssa</taxon>
    </lineage>
</organism>
<gene>
    <name evidence="1" type="ORF">F0562_003768</name>
</gene>
<protein>
    <submittedName>
        <fullName evidence="1">Uncharacterized protein</fullName>
    </submittedName>
</protein>
<keyword evidence="2" id="KW-1185">Reference proteome</keyword>
<evidence type="ECO:0000313" key="1">
    <source>
        <dbReference type="EMBL" id="KAA8547368.1"/>
    </source>
</evidence>
<proteinExistence type="predicted"/>